<dbReference type="GO" id="GO:1900376">
    <property type="term" value="P:regulation of secondary metabolite biosynthetic process"/>
    <property type="evidence" value="ECO:0007669"/>
    <property type="project" value="TreeGrafter"/>
</dbReference>
<dbReference type="InterPro" id="IPR002481">
    <property type="entry name" value="FUR"/>
</dbReference>
<dbReference type="InterPro" id="IPR036390">
    <property type="entry name" value="WH_DNA-bd_sf"/>
</dbReference>
<evidence type="ECO:0000256" key="1">
    <source>
        <dbReference type="ARBA" id="ARBA00007957"/>
    </source>
</evidence>
<comment type="caution">
    <text evidence="8">The sequence shown here is derived from an EMBL/GenBank/DDBJ whole genome shotgun (WGS) entry which is preliminary data.</text>
</comment>
<dbReference type="InterPro" id="IPR036388">
    <property type="entry name" value="WH-like_DNA-bd_sf"/>
</dbReference>
<dbReference type="OrthoDB" id="9801127at2"/>
<accession>A0A371X7D2</accession>
<evidence type="ECO:0000256" key="7">
    <source>
        <dbReference type="PIRSR" id="PIRSR602481-1"/>
    </source>
</evidence>
<evidence type="ECO:0000313" key="9">
    <source>
        <dbReference type="Proteomes" id="UP000264310"/>
    </source>
</evidence>
<keyword evidence="3 7" id="KW-0862">Zinc</keyword>
<dbReference type="GO" id="GO:0000976">
    <property type="term" value="F:transcription cis-regulatory region binding"/>
    <property type="evidence" value="ECO:0007669"/>
    <property type="project" value="TreeGrafter"/>
</dbReference>
<protein>
    <submittedName>
        <fullName evidence="8">Transcriptional repressor</fullName>
    </submittedName>
</protein>
<dbReference type="Proteomes" id="UP000264310">
    <property type="component" value="Unassembled WGS sequence"/>
</dbReference>
<reference evidence="8 9" key="1">
    <citation type="submission" date="2018-08" db="EMBL/GenBank/DDBJ databases">
        <title>Fulvimarina sp. 85, whole genome shotgun sequence.</title>
        <authorList>
            <person name="Tuo L."/>
        </authorList>
    </citation>
    <scope>NUCLEOTIDE SEQUENCE [LARGE SCALE GENOMIC DNA]</scope>
    <source>
        <strain evidence="8 9">85</strain>
    </source>
</reference>
<dbReference type="GO" id="GO:0003700">
    <property type="term" value="F:DNA-binding transcription factor activity"/>
    <property type="evidence" value="ECO:0007669"/>
    <property type="project" value="InterPro"/>
</dbReference>
<keyword evidence="4" id="KW-0805">Transcription regulation</keyword>
<gene>
    <name evidence="8" type="ORF">DYI37_04400</name>
</gene>
<comment type="similarity">
    <text evidence="1">Belongs to the Fur family.</text>
</comment>
<comment type="cofactor">
    <cofactor evidence="7">
        <name>Zn(2+)</name>
        <dbReference type="ChEBI" id="CHEBI:29105"/>
    </cofactor>
    <text evidence="7">Binds 1 zinc ion per subunit.</text>
</comment>
<dbReference type="AlphaFoldDB" id="A0A371X7D2"/>
<dbReference type="SUPFAM" id="SSF46785">
    <property type="entry name" value="Winged helix' DNA-binding domain"/>
    <property type="match status" value="1"/>
</dbReference>
<evidence type="ECO:0000313" key="8">
    <source>
        <dbReference type="EMBL" id="RFC65107.1"/>
    </source>
</evidence>
<evidence type="ECO:0000256" key="3">
    <source>
        <dbReference type="ARBA" id="ARBA00022833"/>
    </source>
</evidence>
<dbReference type="GO" id="GO:0008270">
    <property type="term" value="F:zinc ion binding"/>
    <property type="evidence" value="ECO:0007669"/>
    <property type="project" value="TreeGrafter"/>
</dbReference>
<organism evidence="8 9">
    <name type="scientific">Fulvimarina endophytica</name>
    <dbReference type="NCBI Taxonomy" id="2293836"/>
    <lineage>
        <taxon>Bacteria</taxon>
        <taxon>Pseudomonadati</taxon>
        <taxon>Pseudomonadota</taxon>
        <taxon>Alphaproteobacteria</taxon>
        <taxon>Hyphomicrobiales</taxon>
        <taxon>Aurantimonadaceae</taxon>
        <taxon>Fulvimarina</taxon>
    </lineage>
</organism>
<evidence type="ECO:0000256" key="5">
    <source>
        <dbReference type="ARBA" id="ARBA00023125"/>
    </source>
</evidence>
<dbReference type="Gene3D" id="3.30.1490.190">
    <property type="match status" value="1"/>
</dbReference>
<dbReference type="GO" id="GO:0045892">
    <property type="term" value="P:negative regulation of DNA-templated transcription"/>
    <property type="evidence" value="ECO:0007669"/>
    <property type="project" value="TreeGrafter"/>
</dbReference>
<dbReference type="GO" id="GO:0005829">
    <property type="term" value="C:cytosol"/>
    <property type="evidence" value="ECO:0007669"/>
    <property type="project" value="TreeGrafter"/>
</dbReference>
<proteinExistence type="inferred from homology"/>
<evidence type="ECO:0000256" key="2">
    <source>
        <dbReference type="ARBA" id="ARBA00022491"/>
    </source>
</evidence>
<dbReference type="Gene3D" id="1.10.10.10">
    <property type="entry name" value="Winged helix-like DNA-binding domain superfamily/Winged helix DNA-binding domain"/>
    <property type="match status" value="1"/>
</dbReference>
<dbReference type="Pfam" id="PF01475">
    <property type="entry name" value="FUR"/>
    <property type="match status" value="1"/>
</dbReference>
<feature type="binding site" evidence="7">
    <location>
        <position position="97"/>
    </location>
    <ligand>
        <name>Zn(2+)</name>
        <dbReference type="ChEBI" id="CHEBI:29105"/>
    </ligand>
</feature>
<feature type="binding site" evidence="7">
    <location>
        <position position="100"/>
    </location>
    <ligand>
        <name>Zn(2+)</name>
        <dbReference type="ChEBI" id="CHEBI:29105"/>
    </ligand>
</feature>
<dbReference type="InterPro" id="IPR043135">
    <property type="entry name" value="Fur_C"/>
</dbReference>
<dbReference type="EMBL" id="QURL01000002">
    <property type="protein sequence ID" value="RFC65107.1"/>
    <property type="molecule type" value="Genomic_DNA"/>
</dbReference>
<dbReference type="RefSeq" id="WP_116682005.1">
    <property type="nucleotide sequence ID" value="NZ_QURL01000002.1"/>
</dbReference>
<keyword evidence="6" id="KW-0804">Transcription</keyword>
<evidence type="ECO:0000256" key="6">
    <source>
        <dbReference type="ARBA" id="ARBA00023163"/>
    </source>
</evidence>
<sequence>MNHDHAHSEHSHAPARKLTRNQTLVLDELRAATRPMSAYALLDKLRPEGLKAPLQVYRALDRLVGDGAAHRLESLNAFVACSHGGCSEHTATGFMICETCGNVTEFEDDDLADELLRKGRRQGFAVRRANIELIGSCLDCAEGEESASS</sequence>
<evidence type="ECO:0000256" key="4">
    <source>
        <dbReference type="ARBA" id="ARBA00023015"/>
    </source>
</evidence>
<keyword evidence="9" id="KW-1185">Reference proteome</keyword>
<name>A0A371X7D2_9HYPH</name>
<feature type="binding site" evidence="7">
    <location>
        <position position="140"/>
    </location>
    <ligand>
        <name>Zn(2+)</name>
        <dbReference type="ChEBI" id="CHEBI:29105"/>
    </ligand>
</feature>
<dbReference type="PANTHER" id="PTHR33202:SF6">
    <property type="entry name" value="ZINC UPTAKE REGULATION PROTEIN"/>
    <property type="match status" value="1"/>
</dbReference>
<keyword evidence="2" id="KW-0678">Repressor</keyword>
<feature type="binding site" evidence="7">
    <location>
        <position position="137"/>
    </location>
    <ligand>
        <name>Zn(2+)</name>
        <dbReference type="ChEBI" id="CHEBI:29105"/>
    </ligand>
</feature>
<dbReference type="PANTHER" id="PTHR33202">
    <property type="entry name" value="ZINC UPTAKE REGULATION PROTEIN"/>
    <property type="match status" value="1"/>
</dbReference>
<keyword evidence="7" id="KW-0479">Metal-binding</keyword>
<keyword evidence="5" id="KW-0238">DNA-binding</keyword>